<keyword evidence="1" id="KW-0808">Transferase</keyword>
<dbReference type="OMA" id="FICILEY"/>
<reference evidence="1 2" key="1">
    <citation type="journal article" date="2019" name="Nat. Med.">
        <title>A library of human gut bacterial isolates paired with longitudinal multiomics data enables mechanistic microbiome research.</title>
        <authorList>
            <person name="Poyet M."/>
            <person name="Groussin M."/>
            <person name="Gibbons S.M."/>
            <person name="Avila-Pacheco J."/>
            <person name="Jiang X."/>
            <person name="Kearney S.M."/>
            <person name="Perrotta A.R."/>
            <person name="Berdy B."/>
            <person name="Zhao S."/>
            <person name="Lieberman T.D."/>
            <person name="Swanson P.K."/>
            <person name="Smith M."/>
            <person name="Roesemann S."/>
            <person name="Alexander J.E."/>
            <person name="Rich S.A."/>
            <person name="Livny J."/>
            <person name="Vlamakis H."/>
            <person name="Clish C."/>
            <person name="Bullock K."/>
            <person name="Deik A."/>
            <person name="Scott J."/>
            <person name="Pierce K.A."/>
            <person name="Xavier R.J."/>
            <person name="Alm E.J."/>
        </authorList>
    </citation>
    <scope>NUCLEOTIDE SEQUENCE [LARGE SCALE GENOMIC DNA]</scope>
    <source>
        <strain evidence="1 2">BIOML-A162</strain>
    </source>
</reference>
<dbReference type="SUPFAM" id="SSF53448">
    <property type="entry name" value="Nucleotide-diphospho-sugar transferases"/>
    <property type="match status" value="1"/>
</dbReference>
<accession>A0A6I0TB89</accession>
<dbReference type="GO" id="GO:0016758">
    <property type="term" value="F:hexosyltransferase activity"/>
    <property type="evidence" value="ECO:0007669"/>
    <property type="project" value="UniProtKB-ARBA"/>
</dbReference>
<dbReference type="AlphaFoldDB" id="A0A6I0TB89"/>
<organism evidence="1 2">
    <name type="scientific">Bacteroides thetaiotaomicron</name>
    <dbReference type="NCBI Taxonomy" id="818"/>
    <lineage>
        <taxon>Bacteria</taxon>
        <taxon>Pseudomonadati</taxon>
        <taxon>Bacteroidota</taxon>
        <taxon>Bacteroidia</taxon>
        <taxon>Bacteroidales</taxon>
        <taxon>Bacteroidaceae</taxon>
        <taxon>Bacteroides</taxon>
    </lineage>
</organism>
<evidence type="ECO:0000313" key="1">
    <source>
        <dbReference type="EMBL" id="KAB4471653.1"/>
    </source>
</evidence>
<dbReference type="Proteomes" id="UP000436858">
    <property type="component" value="Unassembled WGS sequence"/>
</dbReference>
<protein>
    <submittedName>
        <fullName evidence="1">Glycosyltransferase</fullName>
    </submittedName>
</protein>
<dbReference type="Gene3D" id="3.90.550.10">
    <property type="entry name" value="Spore Coat Polysaccharide Biosynthesis Protein SpsA, Chain A"/>
    <property type="match status" value="1"/>
</dbReference>
<dbReference type="InterPro" id="IPR029044">
    <property type="entry name" value="Nucleotide-diphossugar_trans"/>
</dbReference>
<gene>
    <name evidence="1" type="ORF">GAN91_25280</name>
</gene>
<dbReference type="PANTHER" id="PTHR22916">
    <property type="entry name" value="GLYCOSYLTRANSFERASE"/>
    <property type="match status" value="1"/>
</dbReference>
<proteinExistence type="predicted"/>
<dbReference type="CDD" id="cd00761">
    <property type="entry name" value="Glyco_tranf_GTA_type"/>
    <property type="match status" value="1"/>
</dbReference>
<sequence length="345" mass="41122">MDRELPLVSVIVPVYNVEKYLRQCLDSLISQTLQNIEIICVNDASPDNSLAILKEYEAKDKRIVVVDLYENMRQGGARNRGIEYARANYIAFVDSDDWVSVDIYEKLFACALMNDADIVNCDYYEYRGEDNIKKYIKYKELTFNMLKEIANKEFILRLPSPCHNLYRKAIFSDNEIRFPEQIFWEDAAIMSLIFLLADKIVKVNEPLYYYRLNNDSTSRRKNNYRFFERLIGANLFFQNLKAFGFYKKYKEEIDYQYINLTYDAIIWGCLNDFRPIEKKRLEMAKIDIIKNIPDFRNNKYYKSRGFSAKKIIVNCITVNTKLGIVMYILYNFLHFFVRRMLRIKP</sequence>
<name>A0A6I0TB89_BACT4</name>
<dbReference type="Pfam" id="PF00535">
    <property type="entry name" value="Glycos_transf_2"/>
    <property type="match status" value="1"/>
</dbReference>
<dbReference type="EMBL" id="WCRY01000042">
    <property type="protein sequence ID" value="KAB4471653.1"/>
    <property type="molecule type" value="Genomic_DNA"/>
</dbReference>
<comment type="caution">
    <text evidence="1">The sequence shown here is derived from an EMBL/GenBank/DDBJ whole genome shotgun (WGS) entry which is preliminary data.</text>
</comment>
<dbReference type="PANTHER" id="PTHR22916:SF3">
    <property type="entry name" value="UDP-GLCNAC:BETAGAL BETA-1,3-N-ACETYLGLUCOSAMINYLTRANSFERASE-LIKE PROTEIN 1"/>
    <property type="match status" value="1"/>
</dbReference>
<dbReference type="InterPro" id="IPR001173">
    <property type="entry name" value="Glyco_trans_2-like"/>
</dbReference>
<evidence type="ECO:0000313" key="2">
    <source>
        <dbReference type="Proteomes" id="UP000436858"/>
    </source>
</evidence>
<dbReference type="GeneID" id="60927334"/>
<dbReference type="RefSeq" id="WP_011107732.1">
    <property type="nucleotide sequence ID" value="NZ_CAXSNJ010000031.1"/>
</dbReference>